<organism evidence="4 5">
    <name type="scientific">Coptis chinensis</name>
    <dbReference type="NCBI Taxonomy" id="261450"/>
    <lineage>
        <taxon>Eukaryota</taxon>
        <taxon>Viridiplantae</taxon>
        <taxon>Streptophyta</taxon>
        <taxon>Embryophyta</taxon>
        <taxon>Tracheophyta</taxon>
        <taxon>Spermatophyta</taxon>
        <taxon>Magnoliopsida</taxon>
        <taxon>Ranunculales</taxon>
        <taxon>Ranunculaceae</taxon>
        <taxon>Coptidoideae</taxon>
        <taxon>Coptis</taxon>
    </lineage>
</organism>
<dbReference type="InterPro" id="IPR046960">
    <property type="entry name" value="PPR_At4g14850-like_plant"/>
</dbReference>
<feature type="repeat" description="PPR" evidence="2">
    <location>
        <begin position="435"/>
        <end position="469"/>
    </location>
</feature>
<dbReference type="FunFam" id="1.25.40.10:FF:001238">
    <property type="entry name" value="Pentatricopeptide repeat-containing protein At3g22690"/>
    <property type="match status" value="1"/>
</dbReference>
<dbReference type="Proteomes" id="UP000631114">
    <property type="component" value="Unassembled WGS sequence"/>
</dbReference>
<evidence type="ECO:0000259" key="3">
    <source>
        <dbReference type="Pfam" id="PF14432"/>
    </source>
</evidence>
<dbReference type="GO" id="GO:0008270">
    <property type="term" value="F:zinc ion binding"/>
    <property type="evidence" value="ECO:0007669"/>
    <property type="project" value="InterPro"/>
</dbReference>
<dbReference type="AlphaFoldDB" id="A0A835LZF0"/>
<dbReference type="EMBL" id="JADFTS010000005">
    <property type="protein sequence ID" value="KAF9605081.1"/>
    <property type="molecule type" value="Genomic_DNA"/>
</dbReference>
<dbReference type="InterPro" id="IPR046848">
    <property type="entry name" value="E_motif"/>
</dbReference>
<feature type="repeat" description="PPR" evidence="2">
    <location>
        <begin position="404"/>
        <end position="434"/>
    </location>
</feature>
<dbReference type="Pfam" id="PF01535">
    <property type="entry name" value="PPR"/>
    <property type="match status" value="2"/>
</dbReference>
<dbReference type="InterPro" id="IPR032867">
    <property type="entry name" value="DYW_dom"/>
</dbReference>
<dbReference type="PROSITE" id="PS51375">
    <property type="entry name" value="PPR"/>
    <property type="match status" value="7"/>
</dbReference>
<sequence length="843" mass="94650">MAAQLSPSPLIFHHEDIILKTQNNSKPKTNANSLIGSLSNCRNVKELEQYHAQLTKTGICKTISVVNKMVVTCAEIATLESLDYARKVFELFAKYREMCDFLFLWNSLIRGYASVGLGDESIFLYLRMMNEGVVPDNFTFPFVLSGCTKILAFREGNQVHGCLMKMGFNEDTFIQNSLIHLYSENGDMEAAKLVFDGMLERNVVSWTSLIRGYVRGDCERKAVDLFFEMVESGIRPSAVTMTCVVSACAKLGDLELGERVCACMRSCGVEENDALVNALVDMYMKCGVIETAKRIFDECTDRNLVLYNTMMSNYVREGLAKEALTVFREMLMAGLRPDYITMLAIVSACAELGNLVYGMECHGYILRNGFNGLDYVINAVIDMYMKCDEPDYACYIFDPMVNKTTVSWNTMVAGFIRNGDIEPASRMFNLMPDKDLVSWNTIIGALVQESLFEEALELFRMMQNKGVKGDKVTMVSVASACGYLGALDLAKWVHYYIENNEITCDMCLSTALVDMYARCGDPQSSMQVFHKMREKDVSAWTASIGAMAMEGSGEKAIILFDEMIKQGVKPDGVAFLGVLTACSHSGLVEEGQRFFRSMKDDYGSPPKVVHYGCMVDLLGRAGMLKEAHKFIQNMPMEPNDVVWGALLAACRIHKNVELATYAAKRVTEFAPDRTGIHILLSNVYASAGKWCDVARVRMQLKEKGWHKPPGSSSIEVNGTINEFTASDESHPQMTHIARMLEEMCCRLKDAGHVPNLSHVLLDVDEHEKEHALNRHSEKLAIAFGLISTDHGDQIRVIKNLRMCADCHTFAKFVSDTYSREIVVRDNNRFHFFRQGLCSCRDFW</sequence>
<dbReference type="PANTHER" id="PTHR47926:SF537">
    <property type="entry name" value="PENTACOTRIPEPTIDE-REPEAT REGION OF PRORP DOMAIN-CONTAINING PROTEIN"/>
    <property type="match status" value="1"/>
</dbReference>
<dbReference type="NCBIfam" id="TIGR00756">
    <property type="entry name" value="PPR"/>
    <property type="match status" value="7"/>
</dbReference>
<comment type="caution">
    <text evidence="4">The sequence shown here is derived from an EMBL/GenBank/DDBJ whole genome shotgun (WGS) entry which is preliminary data.</text>
</comment>
<dbReference type="GO" id="GO:0003723">
    <property type="term" value="F:RNA binding"/>
    <property type="evidence" value="ECO:0007669"/>
    <property type="project" value="InterPro"/>
</dbReference>
<dbReference type="Pfam" id="PF20431">
    <property type="entry name" value="E_motif"/>
    <property type="match status" value="1"/>
</dbReference>
<feature type="repeat" description="PPR" evidence="2">
    <location>
        <begin position="171"/>
        <end position="201"/>
    </location>
</feature>
<dbReference type="PANTHER" id="PTHR47926">
    <property type="entry name" value="PENTATRICOPEPTIDE REPEAT-CONTAINING PROTEIN"/>
    <property type="match status" value="1"/>
</dbReference>
<feature type="repeat" description="PPR" evidence="2">
    <location>
        <begin position="303"/>
        <end position="337"/>
    </location>
</feature>
<dbReference type="Gene3D" id="1.25.40.10">
    <property type="entry name" value="Tetratricopeptide repeat domain"/>
    <property type="match status" value="5"/>
</dbReference>
<dbReference type="Pfam" id="PF13041">
    <property type="entry name" value="PPR_2"/>
    <property type="match status" value="4"/>
</dbReference>
<accession>A0A835LZF0</accession>
<dbReference type="FunFam" id="1.25.40.10:FF:000436">
    <property type="entry name" value="Pentatricopeptide repeat-containing protein At5g39350 family"/>
    <property type="match status" value="1"/>
</dbReference>
<reference evidence="4 5" key="1">
    <citation type="submission" date="2020-10" db="EMBL/GenBank/DDBJ databases">
        <title>The Coptis chinensis genome and diversification of protoberbering-type alkaloids.</title>
        <authorList>
            <person name="Wang B."/>
            <person name="Shu S."/>
            <person name="Song C."/>
            <person name="Liu Y."/>
        </authorList>
    </citation>
    <scope>NUCLEOTIDE SEQUENCE [LARGE SCALE GENOMIC DNA]</scope>
    <source>
        <strain evidence="4">HL-2020</strain>
        <tissue evidence="4">Leaf</tissue>
    </source>
</reference>
<dbReference type="FunFam" id="1.25.40.10:FF:000184">
    <property type="entry name" value="Pentatricopeptide repeat-containing protein, chloroplastic"/>
    <property type="match status" value="1"/>
</dbReference>
<feature type="repeat" description="PPR" evidence="2">
    <location>
        <begin position="101"/>
        <end position="135"/>
    </location>
</feature>
<feature type="repeat" description="PPR" evidence="2">
    <location>
        <begin position="536"/>
        <end position="570"/>
    </location>
</feature>
<dbReference type="InterPro" id="IPR002885">
    <property type="entry name" value="PPR_rpt"/>
</dbReference>
<protein>
    <recommendedName>
        <fullName evidence="3">DYW domain-containing protein</fullName>
    </recommendedName>
</protein>
<dbReference type="InterPro" id="IPR011990">
    <property type="entry name" value="TPR-like_helical_dom_sf"/>
</dbReference>
<gene>
    <name evidence="4" type="ORF">IFM89_013751</name>
</gene>
<feature type="repeat" description="PPR" evidence="2">
    <location>
        <begin position="202"/>
        <end position="236"/>
    </location>
</feature>
<feature type="domain" description="DYW" evidence="3">
    <location>
        <begin position="751"/>
        <end position="843"/>
    </location>
</feature>
<keyword evidence="1" id="KW-0677">Repeat</keyword>
<keyword evidence="5" id="KW-1185">Reference proteome</keyword>
<evidence type="ECO:0000256" key="2">
    <source>
        <dbReference type="PROSITE-ProRule" id="PRU00708"/>
    </source>
</evidence>
<dbReference type="Pfam" id="PF14432">
    <property type="entry name" value="DYW_deaminase"/>
    <property type="match status" value="1"/>
</dbReference>
<dbReference type="GO" id="GO:0009451">
    <property type="term" value="P:RNA modification"/>
    <property type="evidence" value="ECO:0007669"/>
    <property type="project" value="InterPro"/>
</dbReference>
<name>A0A835LZF0_9MAGN</name>
<evidence type="ECO:0000313" key="5">
    <source>
        <dbReference type="Proteomes" id="UP000631114"/>
    </source>
</evidence>
<evidence type="ECO:0000313" key="4">
    <source>
        <dbReference type="EMBL" id="KAF9605081.1"/>
    </source>
</evidence>
<dbReference type="OrthoDB" id="731539at2759"/>
<proteinExistence type="predicted"/>
<evidence type="ECO:0000256" key="1">
    <source>
        <dbReference type="ARBA" id="ARBA00022737"/>
    </source>
</evidence>
<dbReference type="FunFam" id="1.25.40.10:FF:000344">
    <property type="entry name" value="Pentatricopeptide repeat-containing protein"/>
    <property type="match status" value="1"/>
</dbReference>